<evidence type="ECO:0000313" key="1">
    <source>
        <dbReference type="EMBL" id="BCD99638.1"/>
    </source>
</evidence>
<dbReference type="EMBL" id="AP023086">
    <property type="protein sequence ID" value="BCD99638.1"/>
    <property type="molecule type" value="Genomic_DNA"/>
</dbReference>
<keyword evidence="2" id="KW-1185">Reference proteome</keyword>
<reference evidence="1 2" key="1">
    <citation type="journal article" date="2022" name="IScience">
        <title>An ultrasensitive nanofiber-based assay for enzymatic hydrolysis and deep-sea microbial degradation of cellulose.</title>
        <authorList>
            <person name="Tsudome M."/>
            <person name="Tachioka M."/>
            <person name="Miyazaki M."/>
            <person name="Uchimura K."/>
            <person name="Tsuda M."/>
            <person name="Takaki Y."/>
            <person name="Deguchi S."/>
        </authorList>
    </citation>
    <scope>NUCLEOTIDE SEQUENCE [LARGE SCALE GENOMIC DNA]</scope>
    <source>
        <strain evidence="1 2">GE09</strain>
    </source>
</reference>
<evidence type="ECO:0000313" key="2">
    <source>
        <dbReference type="Proteomes" id="UP001320119"/>
    </source>
</evidence>
<protein>
    <submittedName>
        <fullName evidence="1">Uncharacterized protein</fullName>
    </submittedName>
</protein>
<organism evidence="1 2">
    <name type="scientific">Marinagarivorans cellulosilyticus</name>
    <dbReference type="NCBI Taxonomy" id="2721545"/>
    <lineage>
        <taxon>Bacteria</taxon>
        <taxon>Pseudomonadati</taxon>
        <taxon>Pseudomonadota</taxon>
        <taxon>Gammaproteobacteria</taxon>
        <taxon>Cellvibrionales</taxon>
        <taxon>Cellvibrionaceae</taxon>
        <taxon>Marinagarivorans</taxon>
    </lineage>
</organism>
<proteinExistence type="predicted"/>
<name>A0AAN1WL66_9GAMM</name>
<sequence length="131" mass="14404">MSCKNRMKEIGNKNVFCFVVGDNNEGGLQQVDIWANNTLLTPVDNMAYLPQFVASLENESNDINSDNIAREYMFFNHGPTTDDVVGNITLANGVAKLSFDIGGVVNLVSVSKSELLSVYQEAIEYLRGIHA</sequence>
<dbReference type="KEGG" id="marq:MARGE09_P3840"/>
<dbReference type="Proteomes" id="UP001320119">
    <property type="component" value="Chromosome"/>
</dbReference>
<dbReference type="AlphaFoldDB" id="A0AAN1WL66"/>
<gene>
    <name evidence="1" type="ORF">MARGE09_P3840</name>
</gene>
<accession>A0AAN1WL66</accession>